<feature type="region of interest" description="Disordered" evidence="12">
    <location>
        <begin position="380"/>
        <end position="402"/>
    </location>
</feature>
<dbReference type="InterPro" id="IPR005804">
    <property type="entry name" value="FA_desaturase_dom"/>
</dbReference>
<gene>
    <name evidence="15" type="ORF">I7X43_03245</name>
</gene>
<dbReference type="GO" id="GO:0005886">
    <property type="term" value="C:plasma membrane"/>
    <property type="evidence" value="ECO:0007669"/>
    <property type="project" value="UniProtKB-SubCell"/>
</dbReference>
<evidence type="ECO:0000256" key="1">
    <source>
        <dbReference type="ARBA" id="ARBA00004429"/>
    </source>
</evidence>
<evidence type="ECO:0000256" key="12">
    <source>
        <dbReference type="SAM" id="MobiDB-lite"/>
    </source>
</evidence>
<feature type="transmembrane region" description="Helical" evidence="13">
    <location>
        <begin position="121"/>
        <end position="141"/>
    </location>
</feature>
<accession>A0A931ISG6</accession>
<keyword evidence="3" id="KW-1003">Cell membrane</keyword>
<keyword evidence="7 13" id="KW-1133">Transmembrane helix</keyword>
<feature type="transmembrane region" description="Helical" evidence="13">
    <location>
        <begin position="23"/>
        <end position="40"/>
    </location>
</feature>
<dbReference type="EMBL" id="JAEDAL010000001">
    <property type="protein sequence ID" value="MBH9551857.1"/>
    <property type="molecule type" value="Genomic_DNA"/>
</dbReference>
<dbReference type="InterPro" id="IPR033885">
    <property type="entry name" value="AlkB/XylM"/>
</dbReference>
<evidence type="ECO:0000256" key="11">
    <source>
        <dbReference type="ARBA" id="ARBA00023136"/>
    </source>
</evidence>
<keyword evidence="8" id="KW-0560">Oxidoreductase</keyword>
<dbReference type="RefSeq" id="WP_198099453.1">
    <property type="nucleotide sequence ID" value="NZ_JAEDAL010000001.1"/>
</dbReference>
<dbReference type="GO" id="GO:0004497">
    <property type="term" value="F:monooxygenase activity"/>
    <property type="evidence" value="ECO:0007669"/>
    <property type="project" value="UniProtKB-KW"/>
</dbReference>
<comment type="caution">
    <text evidence="15">The sequence shown here is derived from an EMBL/GenBank/DDBJ whole genome shotgun (WGS) entry which is preliminary data.</text>
</comment>
<evidence type="ECO:0000256" key="7">
    <source>
        <dbReference type="ARBA" id="ARBA00022989"/>
    </source>
</evidence>
<sequence length="402" mass="44777">MSPAAPAPDRDPGCAPYRDPKRYAWLLSALFPLTVVWHLLRFEQTGWLGWLFITPLVIYGVLPLLDALIPLDERNPPEAAVRQLEGDPWYPLLTALFVPLYFGLVLQGTAVAVAHAGEPGVWLGLVLSVGALSGAAINTAHELGHKHPAWERWMARVALAPVAYGHFFVEHNRGHHQRVATFEDPASARLGESFWAFLPRTVLGSVRSAWRLERARLAGRNLGPWHWRNQCLQSWALTVGLFGALTAALGPWALLFLVLQAGYGFSLLEVVNYLEHYGLKRATGPNGKPERCRPEHSWNSNHVASNVFLYHLQRHSDHHAHPTRRYPALRHFPEAPQLPSGYAGMVLLAYVPWLWFKVMDPRVLAHYGGDLRRANVQPGTAWATQTQTPDAPDAPASPPAHP</sequence>
<name>A0A931ISG6_9BURK</name>
<dbReference type="Pfam" id="PF00487">
    <property type="entry name" value="FA_desaturase"/>
    <property type="match status" value="1"/>
</dbReference>
<evidence type="ECO:0000256" key="8">
    <source>
        <dbReference type="ARBA" id="ARBA00023002"/>
    </source>
</evidence>
<keyword evidence="6" id="KW-0479">Metal-binding</keyword>
<dbReference type="PANTHER" id="PTHR38674">
    <property type="entry name" value="ALKANE 1-MONOOXYGENASE 1"/>
    <property type="match status" value="1"/>
</dbReference>
<feature type="transmembrane region" description="Helical" evidence="13">
    <location>
        <begin position="47"/>
        <end position="69"/>
    </location>
</feature>
<feature type="compositionally biased region" description="Low complexity" evidence="12">
    <location>
        <begin position="383"/>
        <end position="394"/>
    </location>
</feature>
<comment type="similarity">
    <text evidence="2">Belongs to the fatty acid desaturase type 1 family. AlkB subfamily.</text>
</comment>
<feature type="transmembrane region" description="Helical" evidence="13">
    <location>
        <begin position="235"/>
        <end position="259"/>
    </location>
</feature>
<protein>
    <submittedName>
        <fullName evidence="15">Fatty acid desaturase</fullName>
    </submittedName>
</protein>
<dbReference type="GO" id="GO:0046872">
    <property type="term" value="F:metal ion binding"/>
    <property type="evidence" value="ECO:0007669"/>
    <property type="project" value="UniProtKB-KW"/>
</dbReference>
<evidence type="ECO:0000256" key="5">
    <source>
        <dbReference type="ARBA" id="ARBA00022692"/>
    </source>
</evidence>
<evidence type="ECO:0000256" key="4">
    <source>
        <dbReference type="ARBA" id="ARBA00022519"/>
    </source>
</evidence>
<keyword evidence="5 13" id="KW-0812">Transmembrane</keyword>
<organism evidence="15 16">
    <name type="scientific">Inhella gelatinilytica</name>
    <dbReference type="NCBI Taxonomy" id="2795030"/>
    <lineage>
        <taxon>Bacteria</taxon>
        <taxon>Pseudomonadati</taxon>
        <taxon>Pseudomonadota</taxon>
        <taxon>Betaproteobacteria</taxon>
        <taxon>Burkholderiales</taxon>
        <taxon>Sphaerotilaceae</taxon>
        <taxon>Inhella</taxon>
    </lineage>
</organism>
<evidence type="ECO:0000256" key="13">
    <source>
        <dbReference type="SAM" id="Phobius"/>
    </source>
</evidence>
<dbReference type="Proteomes" id="UP000620139">
    <property type="component" value="Unassembled WGS sequence"/>
</dbReference>
<keyword evidence="16" id="KW-1185">Reference proteome</keyword>
<feature type="transmembrane region" description="Helical" evidence="13">
    <location>
        <begin position="89"/>
        <end position="114"/>
    </location>
</feature>
<evidence type="ECO:0000313" key="15">
    <source>
        <dbReference type="EMBL" id="MBH9551857.1"/>
    </source>
</evidence>
<dbReference type="GO" id="GO:0006629">
    <property type="term" value="P:lipid metabolic process"/>
    <property type="evidence" value="ECO:0007669"/>
    <property type="project" value="InterPro"/>
</dbReference>
<keyword evidence="10" id="KW-0503">Monooxygenase</keyword>
<evidence type="ECO:0000256" key="9">
    <source>
        <dbReference type="ARBA" id="ARBA00023004"/>
    </source>
</evidence>
<comment type="subcellular location">
    <subcellularLocation>
        <location evidence="1">Cell inner membrane</location>
        <topology evidence="1">Multi-pass membrane protein</topology>
    </subcellularLocation>
</comment>
<keyword evidence="11 13" id="KW-0472">Membrane</keyword>
<evidence type="ECO:0000256" key="3">
    <source>
        <dbReference type="ARBA" id="ARBA00022475"/>
    </source>
</evidence>
<reference evidence="15" key="1">
    <citation type="submission" date="2020-12" db="EMBL/GenBank/DDBJ databases">
        <title>The genome sequence of Inhella sp. 4Y17.</title>
        <authorList>
            <person name="Liu Y."/>
        </authorList>
    </citation>
    <scope>NUCLEOTIDE SEQUENCE</scope>
    <source>
        <strain evidence="15">4Y10</strain>
    </source>
</reference>
<evidence type="ECO:0000313" key="16">
    <source>
        <dbReference type="Proteomes" id="UP000620139"/>
    </source>
</evidence>
<evidence type="ECO:0000256" key="10">
    <source>
        <dbReference type="ARBA" id="ARBA00023033"/>
    </source>
</evidence>
<dbReference type="CDD" id="cd03512">
    <property type="entry name" value="Alkane-hydroxylase"/>
    <property type="match status" value="1"/>
</dbReference>
<proteinExistence type="inferred from homology"/>
<evidence type="ECO:0000256" key="6">
    <source>
        <dbReference type="ARBA" id="ARBA00022723"/>
    </source>
</evidence>
<keyword evidence="9" id="KW-0408">Iron</keyword>
<evidence type="ECO:0000256" key="2">
    <source>
        <dbReference type="ARBA" id="ARBA00010823"/>
    </source>
</evidence>
<dbReference type="PANTHER" id="PTHR38674:SF1">
    <property type="entry name" value="ALKANE 1-MONOOXYGENASE 1"/>
    <property type="match status" value="1"/>
</dbReference>
<feature type="transmembrane region" description="Helical" evidence="13">
    <location>
        <begin position="153"/>
        <end position="169"/>
    </location>
</feature>
<keyword evidence="4" id="KW-0997">Cell inner membrane</keyword>
<evidence type="ECO:0000259" key="14">
    <source>
        <dbReference type="Pfam" id="PF00487"/>
    </source>
</evidence>
<dbReference type="AlphaFoldDB" id="A0A931ISG6"/>
<feature type="domain" description="Fatty acid desaturase" evidence="14">
    <location>
        <begin position="122"/>
        <end position="340"/>
    </location>
</feature>